<evidence type="ECO:0008006" key="7">
    <source>
        <dbReference type="Google" id="ProtNLM"/>
    </source>
</evidence>
<accession>A0ABM8K2T9</accession>
<dbReference type="Proteomes" id="UP001529514">
    <property type="component" value="Chromosome"/>
</dbReference>
<keyword evidence="3" id="KW-0815">Transposition</keyword>
<dbReference type="Pfam" id="PF03400">
    <property type="entry name" value="DDE_Tnp_IS1"/>
    <property type="match status" value="1"/>
</dbReference>
<proteinExistence type="inferred from homology"/>
<comment type="similarity">
    <text evidence="2">Belongs to the transposase 27 family.</text>
</comment>
<dbReference type="InterPro" id="IPR005063">
    <property type="entry name" value="Transposase_27"/>
</dbReference>
<protein>
    <recommendedName>
        <fullName evidence="7">Transposase</fullName>
    </recommendedName>
</protein>
<sequence>MKKIVAHVFGDRRRKTLKKRLAFLAPFNIQCYCTDDYVVYDCLPAEKHLTGKKFTQRIERTNLTLRIRIKRLNRKTIGYSKSEAMHDKVIGTFIERNYYIS</sequence>
<dbReference type="InterPro" id="IPR051354">
    <property type="entry name" value="Transposase_27_IS1"/>
</dbReference>
<reference evidence="5 6" key="1">
    <citation type="submission" date="2023-10" db="EMBL/GenBank/DDBJ databases">
        <title>Xenorhabdus taiwanensis sp. nov., a symbiotic bacterium associated with the entomopathogenic nematode Steinernema taiwanensis.</title>
        <authorList>
            <person name="Tseng C.T."/>
            <person name="Shu H.Y."/>
            <person name="Chen M.H."/>
            <person name="Fang Y.J."/>
            <person name="Wu T.L."/>
            <person name="Lin Y.C."/>
            <person name="Huang C.J."/>
        </authorList>
    </citation>
    <scope>NUCLEOTIDE SEQUENCE [LARGE SCALE GENOMIC DNA]</scope>
    <source>
        <strain evidence="5 6">TCT-1</strain>
    </source>
</reference>
<evidence type="ECO:0000256" key="2">
    <source>
        <dbReference type="ARBA" id="ARBA00008841"/>
    </source>
</evidence>
<comment type="function">
    <text evidence="1">Absolutely required for transposition of IS1.</text>
</comment>
<evidence type="ECO:0000313" key="6">
    <source>
        <dbReference type="Proteomes" id="UP001529514"/>
    </source>
</evidence>
<dbReference type="EMBL" id="AP028978">
    <property type="protein sequence ID" value="BET97927.1"/>
    <property type="molecule type" value="Genomic_DNA"/>
</dbReference>
<evidence type="ECO:0000313" key="5">
    <source>
        <dbReference type="EMBL" id="BET97927.1"/>
    </source>
</evidence>
<organism evidence="5 6">
    <name type="scientific">Xenorhabdus taiwanensis</name>
    <dbReference type="NCBI Taxonomy" id="3085177"/>
    <lineage>
        <taxon>Bacteria</taxon>
        <taxon>Pseudomonadati</taxon>
        <taxon>Pseudomonadota</taxon>
        <taxon>Gammaproteobacteria</taxon>
        <taxon>Enterobacterales</taxon>
        <taxon>Morganellaceae</taxon>
        <taxon>Xenorhabdus</taxon>
    </lineage>
</organism>
<evidence type="ECO:0000256" key="4">
    <source>
        <dbReference type="ARBA" id="ARBA00023172"/>
    </source>
</evidence>
<evidence type="ECO:0000256" key="3">
    <source>
        <dbReference type="ARBA" id="ARBA00022578"/>
    </source>
</evidence>
<keyword evidence="4" id="KW-0233">DNA recombination</keyword>
<evidence type="ECO:0000256" key="1">
    <source>
        <dbReference type="ARBA" id="ARBA00004091"/>
    </source>
</evidence>
<keyword evidence="6" id="KW-1185">Reference proteome</keyword>
<gene>
    <name evidence="5" type="ORF">TCT1_28480</name>
</gene>
<dbReference type="PANTHER" id="PTHR33293">
    <property type="entry name" value="INSERTION ELEMENT IS1 1 PROTEIN INSB-RELATED"/>
    <property type="match status" value="1"/>
</dbReference>
<dbReference type="PANTHER" id="PTHR33293:SF1">
    <property type="entry name" value="INSERTION ELEMENT IS1 1 PROTEIN INSB-RELATED"/>
    <property type="match status" value="1"/>
</dbReference>
<name>A0ABM8K2T9_9GAMM</name>